<accession>A0A8H4VHN3</accession>
<dbReference type="CDD" id="cd09917">
    <property type="entry name" value="F-box_SF"/>
    <property type="match status" value="1"/>
</dbReference>
<evidence type="ECO:0000313" key="3">
    <source>
        <dbReference type="Proteomes" id="UP000521872"/>
    </source>
</evidence>
<dbReference type="Proteomes" id="UP000521872">
    <property type="component" value="Unassembled WGS sequence"/>
</dbReference>
<keyword evidence="3" id="KW-1185">Reference proteome</keyword>
<protein>
    <recommendedName>
        <fullName evidence="4">F-box domain-containing protein</fullName>
    </recommendedName>
</protein>
<organism evidence="2 3">
    <name type="scientific">Agrocybe pediades</name>
    <dbReference type="NCBI Taxonomy" id="84607"/>
    <lineage>
        <taxon>Eukaryota</taxon>
        <taxon>Fungi</taxon>
        <taxon>Dikarya</taxon>
        <taxon>Basidiomycota</taxon>
        <taxon>Agaricomycotina</taxon>
        <taxon>Agaricomycetes</taxon>
        <taxon>Agaricomycetidae</taxon>
        <taxon>Agaricales</taxon>
        <taxon>Agaricineae</taxon>
        <taxon>Strophariaceae</taxon>
        <taxon>Agrocybe</taxon>
    </lineage>
</organism>
<gene>
    <name evidence="2" type="ORF">D9613_006766</name>
</gene>
<dbReference type="AlphaFoldDB" id="A0A8H4VHN3"/>
<dbReference type="EMBL" id="JAACJL010000058">
    <property type="protein sequence ID" value="KAF4610661.1"/>
    <property type="molecule type" value="Genomic_DNA"/>
</dbReference>
<feature type="compositionally biased region" description="Acidic residues" evidence="1">
    <location>
        <begin position="482"/>
        <end position="525"/>
    </location>
</feature>
<evidence type="ECO:0008006" key="4">
    <source>
        <dbReference type="Google" id="ProtNLM"/>
    </source>
</evidence>
<name>A0A8H4VHN3_9AGAR</name>
<evidence type="ECO:0000313" key="2">
    <source>
        <dbReference type="EMBL" id="KAF4610661.1"/>
    </source>
</evidence>
<reference evidence="2 3" key="1">
    <citation type="submission" date="2019-12" db="EMBL/GenBank/DDBJ databases">
        <authorList>
            <person name="Floudas D."/>
            <person name="Bentzer J."/>
            <person name="Ahren D."/>
            <person name="Johansson T."/>
            <person name="Persson P."/>
            <person name="Tunlid A."/>
        </authorList>
    </citation>
    <scope>NUCLEOTIDE SEQUENCE [LARGE SCALE GENOMIC DNA]</scope>
    <source>
        <strain evidence="2 3">CBS 102.39</strain>
    </source>
</reference>
<comment type="caution">
    <text evidence="2">The sequence shown here is derived from an EMBL/GenBank/DDBJ whole genome shotgun (WGS) entry which is preliminary data.</text>
</comment>
<evidence type="ECO:0000256" key="1">
    <source>
        <dbReference type="SAM" id="MobiDB-lite"/>
    </source>
</evidence>
<proteinExistence type="predicted"/>
<sequence>MHGVLVLFGTHNNAIAVSTRRAKGTVRNIWYCELGSSKLGLCNLNTGTEQAATIPEIVLQTSNCTIFSMPRTFVERQSPCLKLPPELVSQVASLCDRRTLASLALTHSRFHLEADERLYEDIAIKIEPGFNTKLMRLLRTLAIAPRLCKLIKSFGVVHQKLLNTKPLEQAHSKDVIVMLRTILTNANSLRELRALLYSNEEYDWAGDLQDILCSNTHPRLRAIYFPLGVDYLQIIRAHPELVMLGIFIPHGVAVTFTDPHIGHMLGEIKKITDAVDSIPSLPIIFSFRHGYPSMIEDSFFESEDFNEIPWLLTNAFIEELSFFLELIPAHTKENFLEQVSVFLGVGEDIYKLASSARFVSFFLTESFDADTIYAMSEIITKLGFEVLSLYFYVQDNFDMDQLDLIRILKLWPDMDGKPQFISELLQDHVRKSLAKKALEECFNLMFIETMDGYMVEFPRNSDSDEPPDPDTQWSPIVLHDMSDDEQDVMNDISIEEGDTSATPDEETSGEEMSESEVQVEETVDD</sequence>
<feature type="region of interest" description="Disordered" evidence="1">
    <location>
        <begin position="457"/>
        <end position="525"/>
    </location>
</feature>